<dbReference type="Proteomes" id="UP000063308">
    <property type="component" value="Chromosome"/>
</dbReference>
<dbReference type="EMBL" id="AP014685">
    <property type="protein sequence ID" value="BAR62327.1"/>
    <property type="molecule type" value="Genomic_DNA"/>
</dbReference>
<name>A0A0E4BVW4_9BRAD</name>
<protein>
    <submittedName>
        <fullName evidence="2">Uncharacterized protein</fullName>
    </submittedName>
</protein>
<dbReference type="GeneID" id="46496367"/>
<evidence type="ECO:0000313" key="2">
    <source>
        <dbReference type="EMBL" id="BAR62327.1"/>
    </source>
</evidence>
<evidence type="ECO:0000256" key="1">
    <source>
        <dbReference type="SAM" id="Phobius"/>
    </source>
</evidence>
<dbReference type="AlphaFoldDB" id="A0A0E4BVW4"/>
<reference evidence="2 3" key="1">
    <citation type="submission" date="2014-11" db="EMBL/GenBank/DDBJ databases">
        <title>Symbiosis island explosion on the genome of extra-slow-growing strains of soybean bradyrhizobia with massive insertion sequences.</title>
        <authorList>
            <person name="Iida T."/>
            <person name="Minamisawa K."/>
        </authorList>
    </citation>
    <scope>NUCLEOTIDE SEQUENCE [LARGE SCALE GENOMIC DNA]</scope>
    <source>
        <strain evidence="2 3">NK6</strain>
    </source>
</reference>
<sequence length="58" mass="5972">MINSDPPTSPAAADHAVEEVVAQGPSGAIVLAGIATACVVAMWLAFYLFVFLPRGSLQ</sequence>
<feature type="transmembrane region" description="Helical" evidence="1">
    <location>
        <begin position="28"/>
        <end position="52"/>
    </location>
</feature>
<accession>A0A0E4BVW4</accession>
<keyword evidence="1" id="KW-1133">Transmembrane helix</keyword>
<proteinExistence type="predicted"/>
<organism evidence="2 3">
    <name type="scientific">Bradyrhizobium diazoefficiens</name>
    <dbReference type="NCBI Taxonomy" id="1355477"/>
    <lineage>
        <taxon>Bacteria</taxon>
        <taxon>Pseudomonadati</taxon>
        <taxon>Pseudomonadota</taxon>
        <taxon>Alphaproteobacteria</taxon>
        <taxon>Hyphomicrobiales</taxon>
        <taxon>Nitrobacteraceae</taxon>
        <taxon>Bradyrhizobium</taxon>
    </lineage>
</organism>
<keyword evidence="1" id="KW-0472">Membrane</keyword>
<gene>
    <name evidence="2" type="ORF">NK6_9185</name>
</gene>
<evidence type="ECO:0000313" key="3">
    <source>
        <dbReference type="Proteomes" id="UP000063308"/>
    </source>
</evidence>
<dbReference type="RefSeq" id="WP_028174068.1">
    <property type="nucleotide sequence ID" value="NZ_AJQI01000397.1"/>
</dbReference>
<keyword evidence="1" id="KW-0812">Transmembrane</keyword>